<dbReference type="Proteomes" id="UP000001548">
    <property type="component" value="Unassembled WGS sequence"/>
</dbReference>
<keyword evidence="2" id="KW-1185">Reference proteome</keyword>
<evidence type="ECO:0000313" key="1">
    <source>
        <dbReference type="EMBL" id="KAE8301564.1"/>
    </source>
</evidence>
<dbReference type="VEuPathDB" id="GiardiaDB:GL50803_9846"/>
<proteinExistence type="predicted"/>
<gene>
    <name evidence="1" type="ORF">GL50803_009846</name>
</gene>
<name>D3KHI0_GIAIC</name>
<protein>
    <submittedName>
        <fullName evidence="1">Uncharacterized protein</fullName>
    </submittedName>
</protein>
<dbReference type="HOGENOM" id="CLU_757471_0_0_1"/>
<dbReference type="AlphaFoldDB" id="D3KHI0"/>
<reference evidence="1 2" key="1">
    <citation type="journal article" date="2007" name="Science">
        <title>Genomic minimalism in the early diverging intestinal parasite Giardia lamblia.</title>
        <authorList>
            <person name="Morrison H.G."/>
            <person name="McArthur A.G."/>
            <person name="Gillin F.D."/>
            <person name="Aley S.B."/>
            <person name="Adam R.D."/>
            <person name="Olsen G.J."/>
            <person name="Best A.A."/>
            <person name="Cande W.Z."/>
            <person name="Chen F."/>
            <person name="Cipriano M.J."/>
            <person name="Davids B.J."/>
            <person name="Dawson S.C."/>
            <person name="Elmendorf H.G."/>
            <person name="Hehl A.B."/>
            <person name="Holder M.E."/>
            <person name="Huse S.M."/>
            <person name="Kim U.U."/>
            <person name="Lasek-Nesselquist E."/>
            <person name="Manning G."/>
            <person name="Nigam A."/>
            <person name="Nixon J.E."/>
            <person name="Palm D."/>
            <person name="Passamaneck N.E."/>
            <person name="Prabhu A."/>
            <person name="Reich C.I."/>
            <person name="Reiner D.S."/>
            <person name="Samuelson J."/>
            <person name="Svard S.G."/>
            <person name="Sogin M.L."/>
        </authorList>
    </citation>
    <scope>NUCLEOTIDE SEQUENCE [LARGE SCALE GENOMIC DNA]</scope>
    <source>
        <strain evidence="1 2">WB C6</strain>
    </source>
</reference>
<organism evidence="1 2">
    <name type="scientific">Giardia intestinalis (strain ATCC 50803 / WB clone C6)</name>
    <name type="common">Giardia lamblia</name>
    <dbReference type="NCBI Taxonomy" id="184922"/>
    <lineage>
        <taxon>Eukaryota</taxon>
        <taxon>Metamonada</taxon>
        <taxon>Diplomonadida</taxon>
        <taxon>Hexamitidae</taxon>
        <taxon>Giardiinae</taxon>
        <taxon>Giardia</taxon>
    </lineage>
</organism>
<dbReference type="InterPro" id="IPR036322">
    <property type="entry name" value="WD40_repeat_dom_sf"/>
</dbReference>
<accession>D3KHI0</accession>
<comment type="caution">
    <text evidence="1">The sequence shown here is derived from an EMBL/GenBank/DDBJ whole genome shotgun (WGS) entry which is preliminary data.</text>
</comment>
<dbReference type="SUPFAM" id="SSF50978">
    <property type="entry name" value="WD40 repeat-like"/>
    <property type="match status" value="1"/>
</dbReference>
<dbReference type="EMBL" id="AACB03000005">
    <property type="protein sequence ID" value="KAE8301564.1"/>
    <property type="molecule type" value="Genomic_DNA"/>
</dbReference>
<dbReference type="OMA" id="ASFTISM"/>
<evidence type="ECO:0000313" key="2">
    <source>
        <dbReference type="Proteomes" id="UP000001548"/>
    </source>
</evidence>
<sequence>MSVLDLEVSKAPVKSVKYNMFRSDQVFMALSLCNELAVFAFDVSDRPRRIHVHRTHPDTLIEAFFVTHSEVVIVTDKSQISLVNYFEGRILSTCSLSVGIVCCAILYEQYILLGIKTGGVVAVDWTQLPAHKWLSATPVRPLLSMMCTEVVLERCSHGDSRYLCLLVFLNASFTISMRLYTLDFDECPQTRLHMTPVTTPSTSCTLHLLWMDQDLILATLRVRKLGKYFHCSIAPVNLRSYLEDTLLSARVKLSKQCGSLCLRDVHPTVSTFIHKLRTESLDRWIVNCPIVASSEGSLIILNGTCFHASLNPARKPFTATYHSGPVTSVCYHNRSFVSGDETGHVYCHNKNAACVKNGQERTRGSI</sequence>